<dbReference type="AlphaFoldDB" id="A0AAV5SKY0"/>
<proteinExistence type="predicted"/>
<keyword evidence="1" id="KW-0812">Transmembrane</keyword>
<keyword evidence="3" id="KW-1185">Reference proteome</keyword>
<feature type="non-terminal residue" evidence="2">
    <location>
        <position position="1"/>
    </location>
</feature>
<feature type="transmembrane region" description="Helical" evidence="1">
    <location>
        <begin position="7"/>
        <end position="26"/>
    </location>
</feature>
<name>A0AAV5SKY0_9BILA</name>
<gene>
    <name evidence="2" type="ORF">PENTCL1PPCAC_5893</name>
</gene>
<dbReference type="Proteomes" id="UP001432027">
    <property type="component" value="Unassembled WGS sequence"/>
</dbReference>
<keyword evidence="1" id="KW-0472">Membrane</keyword>
<organism evidence="2 3">
    <name type="scientific">Pristionchus entomophagus</name>
    <dbReference type="NCBI Taxonomy" id="358040"/>
    <lineage>
        <taxon>Eukaryota</taxon>
        <taxon>Metazoa</taxon>
        <taxon>Ecdysozoa</taxon>
        <taxon>Nematoda</taxon>
        <taxon>Chromadorea</taxon>
        <taxon>Rhabditida</taxon>
        <taxon>Rhabditina</taxon>
        <taxon>Diplogasteromorpha</taxon>
        <taxon>Diplogasteroidea</taxon>
        <taxon>Neodiplogasteridae</taxon>
        <taxon>Pristionchus</taxon>
    </lineage>
</organism>
<sequence length="121" mass="13663">HSCLHDMIIIIIEYILICTTSGYSFVPSSLAQSVLHASWISMHWQMQIPVLAATITTSPASTLLLRLLLLFWPRPLSTSDWSPRTRVSDFCLSLSSCHTIQQHTSSMEPMTMIPRTIIVCF</sequence>
<evidence type="ECO:0008006" key="4">
    <source>
        <dbReference type="Google" id="ProtNLM"/>
    </source>
</evidence>
<evidence type="ECO:0000256" key="1">
    <source>
        <dbReference type="SAM" id="Phobius"/>
    </source>
</evidence>
<dbReference type="EMBL" id="BTSX01000002">
    <property type="protein sequence ID" value="GMS83718.1"/>
    <property type="molecule type" value="Genomic_DNA"/>
</dbReference>
<evidence type="ECO:0000313" key="2">
    <source>
        <dbReference type="EMBL" id="GMS83718.1"/>
    </source>
</evidence>
<comment type="caution">
    <text evidence="2">The sequence shown here is derived from an EMBL/GenBank/DDBJ whole genome shotgun (WGS) entry which is preliminary data.</text>
</comment>
<reference evidence="2" key="1">
    <citation type="submission" date="2023-10" db="EMBL/GenBank/DDBJ databases">
        <title>Genome assembly of Pristionchus species.</title>
        <authorList>
            <person name="Yoshida K."/>
            <person name="Sommer R.J."/>
        </authorList>
    </citation>
    <scope>NUCLEOTIDE SEQUENCE</scope>
    <source>
        <strain evidence="2">RS0144</strain>
    </source>
</reference>
<protein>
    <recommendedName>
        <fullName evidence="4">G protein-coupled receptor</fullName>
    </recommendedName>
</protein>
<keyword evidence="1" id="KW-1133">Transmembrane helix</keyword>
<accession>A0AAV5SKY0</accession>
<feature type="transmembrane region" description="Helical" evidence="1">
    <location>
        <begin position="46"/>
        <end position="69"/>
    </location>
</feature>
<evidence type="ECO:0000313" key="3">
    <source>
        <dbReference type="Proteomes" id="UP001432027"/>
    </source>
</evidence>